<dbReference type="KEGG" id="mas:Mahau_0219"/>
<proteinExistence type="predicted"/>
<dbReference type="AlphaFoldDB" id="F3ZWK2"/>
<dbReference type="OrthoDB" id="9802710at2"/>
<evidence type="ECO:0008006" key="3">
    <source>
        <dbReference type="Google" id="ProtNLM"/>
    </source>
</evidence>
<name>F3ZWK2_MAHA5</name>
<keyword evidence="2" id="KW-1185">Reference proteome</keyword>
<dbReference type="Proteomes" id="UP000008457">
    <property type="component" value="Chromosome"/>
</dbReference>
<dbReference type="EMBL" id="CP002360">
    <property type="protein sequence ID" value="AEE95437.1"/>
    <property type="molecule type" value="Genomic_DNA"/>
</dbReference>
<accession>F3ZWK2</accession>
<dbReference type="eggNOG" id="COG4481">
    <property type="taxonomic scope" value="Bacteria"/>
</dbReference>
<dbReference type="HOGENOM" id="CLU_180138_0_2_9"/>
<evidence type="ECO:0000313" key="2">
    <source>
        <dbReference type="Proteomes" id="UP000008457"/>
    </source>
</evidence>
<dbReference type="PANTHER" id="PTHR38455">
    <property type="entry name" value="HYPOTHETICAL CYTOSOLIC PROTEIN"/>
    <property type="match status" value="1"/>
</dbReference>
<protein>
    <recommendedName>
        <fullName evidence="3">DUF951 domain-containing protein</fullName>
    </recommendedName>
</protein>
<sequence length="69" mass="7993">MEASEFQLGDIVQMKKPHPCGGNEWEITRVGVDFKIKCLKCGRTVMLPRWEFEKKTKKKLGHKEEESDG</sequence>
<gene>
    <name evidence="1" type="ordered locus">Mahau_0219</name>
</gene>
<reference evidence="2" key="1">
    <citation type="submission" date="2010-11" db="EMBL/GenBank/DDBJ databases">
        <title>The complete genome of Mahella australiensis DSM 15567.</title>
        <authorList>
            <consortium name="US DOE Joint Genome Institute (JGI-PGF)"/>
            <person name="Lucas S."/>
            <person name="Copeland A."/>
            <person name="Lapidus A."/>
            <person name="Bruce D."/>
            <person name="Goodwin L."/>
            <person name="Pitluck S."/>
            <person name="Kyrpides N."/>
            <person name="Mavromatis K."/>
            <person name="Pagani I."/>
            <person name="Ivanova N."/>
            <person name="Teshima H."/>
            <person name="Brettin T."/>
            <person name="Detter J.C."/>
            <person name="Han C."/>
            <person name="Tapia R."/>
            <person name="Land M."/>
            <person name="Hauser L."/>
            <person name="Markowitz V."/>
            <person name="Cheng J.-F."/>
            <person name="Hugenholtz P."/>
            <person name="Woyke T."/>
            <person name="Wu D."/>
            <person name="Spring S."/>
            <person name="Pukall R."/>
            <person name="Steenblock K."/>
            <person name="Schneider S."/>
            <person name="Klenk H.-P."/>
            <person name="Eisen J.A."/>
        </authorList>
    </citation>
    <scope>NUCLEOTIDE SEQUENCE [LARGE SCALE GENOMIC DNA]</scope>
    <source>
        <strain evidence="2">DSM 15567 / CIP 107919 / 50-1 BON</strain>
    </source>
</reference>
<reference evidence="1 2" key="2">
    <citation type="journal article" date="2011" name="Stand. Genomic Sci.">
        <title>Complete genome sequence of Mahella australiensis type strain (50-1 BON).</title>
        <authorList>
            <person name="Sikorski J."/>
            <person name="Teshima H."/>
            <person name="Nolan M."/>
            <person name="Lucas S."/>
            <person name="Hammon N."/>
            <person name="Deshpande S."/>
            <person name="Cheng J.F."/>
            <person name="Pitluck S."/>
            <person name="Liolios K."/>
            <person name="Pagani I."/>
            <person name="Ivanova N."/>
            <person name="Huntemann M."/>
            <person name="Mavromatis K."/>
            <person name="Ovchinikova G."/>
            <person name="Pati A."/>
            <person name="Tapia R."/>
            <person name="Han C."/>
            <person name="Goodwin L."/>
            <person name="Chen A."/>
            <person name="Palaniappan K."/>
            <person name="Land M."/>
            <person name="Hauser L."/>
            <person name="Ngatchou-Djao O.D."/>
            <person name="Rohde M."/>
            <person name="Pukall R."/>
            <person name="Spring S."/>
            <person name="Abt B."/>
            <person name="Goker M."/>
            <person name="Detter J.C."/>
            <person name="Woyke T."/>
            <person name="Bristow J."/>
            <person name="Markowitz V."/>
            <person name="Hugenholtz P."/>
            <person name="Eisen J.A."/>
            <person name="Kyrpides N.C."/>
            <person name="Klenk H.P."/>
            <person name="Lapidus A."/>
        </authorList>
    </citation>
    <scope>NUCLEOTIDE SEQUENCE [LARGE SCALE GENOMIC DNA]</scope>
    <source>
        <strain evidence="2">DSM 15567 / CIP 107919 / 50-1 BON</strain>
    </source>
</reference>
<dbReference type="PIRSF" id="PIRSF037263">
    <property type="entry name" value="DUF951_bac"/>
    <property type="match status" value="1"/>
</dbReference>
<organism evidence="1 2">
    <name type="scientific">Mahella australiensis (strain DSM 15567 / CIP 107919 / 50-1 BON)</name>
    <dbReference type="NCBI Taxonomy" id="697281"/>
    <lineage>
        <taxon>Bacteria</taxon>
        <taxon>Bacillati</taxon>
        <taxon>Bacillota</taxon>
        <taxon>Clostridia</taxon>
        <taxon>Thermoanaerobacterales</taxon>
        <taxon>Thermoanaerobacterales Family IV. Incertae Sedis</taxon>
        <taxon>Mahella</taxon>
    </lineage>
</organism>
<dbReference type="RefSeq" id="WP_013779871.1">
    <property type="nucleotide sequence ID" value="NC_015520.1"/>
</dbReference>
<dbReference type="InterPro" id="IPR009296">
    <property type="entry name" value="DUF951"/>
</dbReference>
<dbReference type="STRING" id="697281.Mahau_0219"/>
<dbReference type="Pfam" id="PF06107">
    <property type="entry name" value="DUF951"/>
    <property type="match status" value="1"/>
</dbReference>
<evidence type="ECO:0000313" key="1">
    <source>
        <dbReference type="EMBL" id="AEE95437.1"/>
    </source>
</evidence>
<dbReference type="PANTHER" id="PTHR38455:SF1">
    <property type="entry name" value="DUF951 DOMAIN-CONTAINING PROTEIN"/>
    <property type="match status" value="1"/>
</dbReference>